<feature type="compositionally biased region" description="Low complexity" evidence="2">
    <location>
        <begin position="1782"/>
        <end position="1794"/>
    </location>
</feature>
<accession>A0ABP0HIX5</accession>
<dbReference type="PANTHER" id="PTHR37984:SF5">
    <property type="entry name" value="PROTEIN NYNRIN-LIKE"/>
    <property type="match status" value="1"/>
</dbReference>
<gene>
    <name evidence="4" type="ORF">SCF082_LOCUS2117</name>
</gene>
<sequence>MLKALTAALSGDKKSIPTWNGSVETLRPWLRQLSYWELDNNVPKTRWGIKLLQSFTDGSAPRKIAETVDLSVVLSEQGYGTILTEIMTKYGPFLEAIGPAAIDHFFYGFERSRQESFSNYIAAKEVALQELEAQLGEKVPPRIAGRVLLRGANLSEQQRENLAIKYNALLTFDQIARALRPLDRPEALVGKVSKTFLMGRSEATEQSEAFHEGEHEDLEEEEELLFEEDEPESDGEGNLTYLVFDPSREYTEEETQYIWAYNSAYRDVRKDLQARRKGRQFFKPKDSAQRNKKGVRTDGHEAVVDTAAEEAVIGSSAMQRLTQALARHGLQPRPASGATVTCSGIGGSAKILGIWDIPIGVCRSNGLIRATEIEDSGSFETPFLLPVSYQELVGAVIDLDRSTFKLRNGRKTMMKRTPSGHRAISILEFGGRWALPEALRAELHLDGENPFVLPLDKKSSRFQQKPGVAVWLKKGDETIFAGTLLDEWKHRLAFLHRSTIAITMQSRILECIVKEEQQEAKVKKESKKPLLSTQQRVNAWQRMARMILWMIGNANVEYAANYLMTRHSISELQHEADEREKARLELERQKAQKARMIRRGIGQPLSRSVACKTWHAEPAACAHSDDKLRQRAGRGHFWWTCLDCGSRWERLEAQQDRQINAPSSSSHADEAAGSTVTVINTSSKVAYPKILPAPRYRPDLSDLKLKEEKSPEKSTWPRHVTVREMMMIAANQPPEEPSPMKTQGPIPAGSVKEEPRTPRRRQSSGVRPMQERARQKRSEHSPPPEQFEICSSEEDNPWTNVRKKTMSSLGKGVAAAVTIPLLVFTSITSSTADSITFLQNLGQMEVPQDSLEESPVDARLFSPKVIHLTTSTTELGRSDFEGQPQWLSRGERIFLSSRLRHFGERCAELYSPPRIVPAARKAGLRASLSMDLTTGYDFTKAADRRRAWKDILEKKPAVILICPPCRTFSPLRFLSSYKRQLHKVQEEEQEGDDLLSFGLDVAEHQIKHGRGFVFEHPWLSRAWKRPRTQYVLEHPDVFCIQCDMCQFGLKIAKGPMKDQLAQKSSGIMSNVPEVLDFVNHRCQKDHKHGKLIGGVAQYAQEYTPAFVQAIVCGIKEALGFKVSSSDRSVPKADNNLRGRKTGKAIGAILHQYAVQVRELEQLVPDEETPAGRTESKSTTSMMKMKQAFQKKEVRAWPLASEQGRDLEEALDDEIEAHGAEAAQLRRARPPSQPVEPEEVSAEEAVRAQLRSVTEEPKVRHALRKVEDFRKVSEGEFSLSPSVRREIHKIHRNLGHPGNDLFLRALRPSWVRNHFSCPACKTLDKPNPQRPGHLLRALEFGQVVGVDLFFIEVEGGLLTFLNMLDWGTNFQQVALCQNRTSEEVQKVFLSEWTKHYGPPLLLVSDRGPEFTGQRFQEIISGLGTTIHYTNSQSPWQNSRTEKAGGVFKEKFKAVMHAASATKDEVPMVIAEVVNSRNRFMDRWGFSPMQRVFGKSLRLPASLLSTDALDHELMELAASDPIRRQWQIRELASQEWLRRQDRAAVQRSVHARTRQTDKKQFKPGEWVYVFRNTPTFRGWAGPGVLLAESPSGTGWWISMRGRLWQFSTEQIRMATPEENLGAELVAELSQDLLQKLQSPGQIAYQDITREEFPNEADFQEEELLRLLRIEEAPQADPAEHHHATEDADAEMTETTHVEEAPSSLETSSQAQSRDDPSMSSMPQSRRVSFLEPHEPPVLPALPEEDVDMPLQDIGVREEEPETPTLPMGAAPKQDDIPMIRVDEGSSGSFRFGPSSRSRTDERQTPYPHPFSAGPQPLPQPPGHSTYLEIKDFDRDEDLQQLGVRGSFIGATWRYDREQRKRVVLPDPSSTATFWSHRGEASFDYRDQCMYVSKAKSSFGQVEFAKLNDEQKVLFRASRKKELDSLLKNKAIRILSIEESLQFAKDHPEQIIESKFVDRFKPKPVELSTLEAYKRRAIQEGHLEAIELESDQQNPKSRLCAVGWHDPQIHEVKDVKTAFLQSLPTTRSRLLACRQPRDETLPGLDSRQLILLLTEIYGLVSGPSWWRRTLLKIATEELGYHVSVYDKCVLTLPAQDASPEALTEGYMVIEVDDIIEAGGKRHEALMKRMEERLNFGKIDELYGTSGTSYAGRHLKQLPDYSFESHMEEFLYTRLEPVKLNRRILKKDVSHLMEANEIVRHLKTCPVTLRIYAIEESKLRHFLVADSAFDTSGQEKSQFGFLLGFTTPDFNQGRSAPMSLMQWRSRRLRRKAASSLLCEAISMSAATAAMERLVAFFESIRYSGFNPRSKQRSEDELLATFGKTKVIAAEVEAFKDPHGVALMDAKALYDSLNSDQSQGGTDDRATLEIAIIKESLAVTQTRPRWIPHNFNPADALTKVQGCHAEPLMRLLRT</sequence>
<name>A0ABP0HIX5_9DINO</name>
<comment type="caution">
    <text evidence="4">The sequence shown here is derived from an EMBL/GenBank/DDBJ whole genome shotgun (WGS) entry which is preliminary data.</text>
</comment>
<dbReference type="InterPro" id="IPR036397">
    <property type="entry name" value="RNaseH_sf"/>
</dbReference>
<feature type="compositionally biased region" description="Polar residues" evidence="2">
    <location>
        <begin position="1701"/>
        <end position="1724"/>
    </location>
</feature>
<proteinExistence type="predicted"/>
<feature type="coiled-coil region" evidence="1">
    <location>
        <begin position="569"/>
        <end position="599"/>
    </location>
</feature>
<evidence type="ECO:0000256" key="1">
    <source>
        <dbReference type="SAM" id="Coils"/>
    </source>
</evidence>
<dbReference type="SUPFAM" id="SSF53098">
    <property type="entry name" value="Ribonuclease H-like"/>
    <property type="match status" value="1"/>
</dbReference>
<dbReference type="PANTHER" id="PTHR37984">
    <property type="entry name" value="PROTEIN CBG26694"/>
    <property type="match status" value="1"/>
</dbReference>
<dbReference type="PROSITE" id="PS50994">
    <property type="entry name" value="INTEGRASE"/>
    <property type="match status" value="1"/>
</dbReference>
<keyword evidence="1" id="KW-0175">Coiled coil</keyword>
<evidence type="ECO:0000313" key="4">
    <source>
        <dbReference type="EMBL" id="CAK8990161.1"/>
    </source>
</evidence>
<feature type="region of interest" description="Disordered" evidence="2">
    <location>
        <begin position="1672"/>
        <end position="1820"/>
    </location>
</feature>
<feature type="region of interest" description="Disordered" evidence="2">
    <location>
        <begin position="1221"/>
        <end position="1241"/>
    </location>
</feature>
<dbReference type="Gene3D" id="3.30.420.10">
    <property type="entry name" value="Ribonuclease H-like superfamily/Ribonuclease H"/>
    <property type="match status" value="1"/>
</dbReference>
<feature type="compositionally biased region" description="Basic and acidic residues" evidence="2">
    <location>
        <begin position="769"/>
        <end position="782"/>
    </location>
</feature>
<dbReference type="EMBL" id="CAXAMM010001057">
    <property type="protein sequence ID" value="CAK8990161.1"/>
    <property type="molecule type" value="Genomic_DNA"/>
</dbReference>
<dbReference type="InterPro" id="IPR050951">
    <property type="entry name" value="Retrovirus_Pol_polyprotein"/>
</dbReference>
<keyword evidence="5" id="KW-1185">Reference proteome</keyword>
<dbReference type="Proteomes" id="UP001642464">
    <property type="component" value="Unassembled WGS sequence"/>
</dbReference>
<feature type="non-terminal residue" evidence="4">
    <location>
        <position position="2409"/>
    </location>
</feature>
<evidence type="ECO:0000259" key="3">
    <source>
        <dbReference type="PROSITE" id="PS50994"/>
    </source>
</evidence>
<evidence type="ECO:0000256" key="2">
    <source>
        <dbReference type="SAM" id="MobiDB-lite"/>
    </source>
</evidence>
<reference evidence="4 5" key="1">
    <citation type="submission" date="2024-02" db="EMBL/GenBank/DDBJ databases">
        <authorList>
            <person name="Chen Y."/>
            <person name="Shah S."/>
            <person name="Dougan E. K."/>
            <person name="Thang M."/>
            <person name="Chan C."/>
        </authorList>
    </citation>
    <scope>NUCLEOTIDE SEQUENCE [LARGE SCALE GENOMIC DNA]</scope>
</reference>
<feature type="region of interest" description="Disordered" evidence="2">
    <location>
        <begin position="730"/>
        <end position="794"/>
    </location>
</feature>
<organism evidence="4 5">
    <name type="scientific">Durusdinium trenchii</name>
    <dbReference type="NCBI Taxonomy" id="1381693"/>
    <lineage>
        <taxon>Eukaryota</taxon>
        <taxon>Sar</taxon>
        <taxon>Alveolata</taxon>
        <taxon>Dinophyceae</taxon>
        <taxon>Suessiales</taxon>
        <taxon>Symbiodiniaceae</taxon>
        <taxon>Durusdinium</taxon>
    </lineage>
</organism>
<protein>
    <submittedName>
        <fullName evidence="4">Gag-Pol polyprotein [Cleaved into: Matrix protein p15</fullName>
    </submittedName>
</protein>
<feature type="compositionally biased region" description="Basic and acidic residues" evidence="2">
    <location>
        <begin position="1672"/>
        <end position="1683"/>
    </location>
</feature>
<feature type="domain" description="Integrase catalytic" evidence="3">
    <location>
        <begin position="1326"/>
        <end position="1494"/>
    </location>
</feature>
<dbReference type="InterPro" id="IPR012337">
    <property type="entry name" value="RNaseH-like_sf"/>
</dbReference>
<evidence type="ECO:0000313" key="5">
    <source>
        <dbReference type="Proteomes" id="UP001642464"/>
    </source>
</evidence>
<dbReference type="InterPro" id="IPR001584">
    <property type="entry name" value="Integrase_cat-core"/>
</dbReference>
<feature type="compositionally biased region" description="Basic and acidic residues" evidence="2">
    <location>
        <begin position="1770"/>
        <end position="1781"/>
    </location>
</feature>